<reference evidence="10" key="1">
    <citation type="submission" date="2025-08" db="UniProtKB">
        <authorList>
            <consortium name="Ensembl"/>
        </authorList>
    </citation>
    <scope>IDENTIFICATION</scope>
</reference>
<evidence type="ECO:0000256" key="6">
    <source>
        <dbReference type="ARBA" id="ARBA00022679"/>
    </source>
</evidence>
<evidence type="ECO:0000256" key="5">
    <source>
        <dbReference type="ARBA" id="ARBA00022490"/>
    </source>
</evidence>
<dbReference type="CDD" id="cd03183">
    <property type="entry name" value="GST_C_Theta"/>
    <property type="match status" value="1"/>
</dbReference>
<dbReference type="FunFam" id="3.40.30.10:FF:000176">
    <property type="entry name" value="Glutathione S-transferase theta-1"/>
    <property type="match status" value="1"/>
</dbReference>
<dbReference type="SUPFAM" id="SSF47616">
    <property type="entry name" value="GST C-terminal domain-like"/>
    <property type="match status" value="1"/>
</dbReference>
<dbReference type="Pfam" id="PF00043">
    <property type="entry name" value="GST_C"/>
    <property type="match status" value="1"/>
</dbReference>
<dbReference type="InterPro" id="IPR036249">
    <property type="entry name" value="Thioredoxin-like_sf"/>
</dbReference>
<dbReference type="InterPro" id="IPR051369">
    <property type="entry name" value="GST_Theta"/>
</dbReference>
<evidence type="ECO:0000259" key="9">
    <source>
        <dbReference type="PROSITE" id="PS50405"/>
    </source>
</evidence>
<dbReference type="Proteomes" id="UP000472277">
    <property type="component" value="Chromosome 12"/>
</dbReference>
<comment type="subunit">
    <text evidence="3">Homodimer.</text>
</comment>
<dbReference type="InterPro" id="IPR004045">
    <property type="entry name" value="Glutathione_S-Trfase_N"/>
</dbReference>
<keyword evidence="6" id="KW-0808">Transferase</keyword>
<evidence type="ECO:0000313" key="10">
    <source>
        <dbReference type="Ensembl" id="ENSSTUP00000108378.1"/>
    </source>
</evidence>
<dbReference type="PANTHER" id="PTHR43917">
    <property type="match status" value="1"/>
</dbReference>
<name>A0A674EIV5_SALTR</name>
<proteinExistence type="inferred from homology"/>
<accession>A0A674EIV5</accession>
<comment type="similarity">
    <text evidence="2">Belongs to the GST superfamily. Theta family.</text>
</comment>
<dbReference type="SFLD" id="SFLDS00019">
    <property type="entry name" value="Glutathione_Transferase_(cytos"/>
    <property type="match status" value="1"/>
</dbReference>
<keyword evidence="11" id="KW-1185">Reference proteome</keyword>
<dbReference type="Gene3D" id="1.20.1050.10">
    <property type="match status" value="1"/>
</dbReference>
<keyword evidence="5" id="KW-0963">Cytoplasm</keyword>
<organism evidence="10 11">
    <name type="scientific">Salmo trutta</name>
    <name type="common">Brown trout</name>
    <dbReference type="NCBI Taxonomy" id="8032"/>
    <lineage>
        <taxon>Eukaryota</taxon>
        <taxon>Metazoa</taxon>
        <taxon>Chordata</taxon>
        <taxon>Craniata</taxon>
        <taxon>Vertebrata</taxon>
        <taxon>Euteleostomi</taxon>
        <taxon>Actinopterygii</taxon>
        <taxon>Neopterygii</taxon>
        <taxon>Teleostei</taxon>
        <taxon>Protacanthopterygii</taxon>
        <taxon>Salmoniformes</taxon>
        <taxon>Salmonidae</taxon>
        <taxon>Salmoninae</taxon>
        <taxon>Salmo</taxon>
    </lineage>
</organism>
<dbReference type="GO" id="GO:0006749">
    <property type="term" value="P:glutathione metabolic process"/>
    <property type="evidence" value="ECO:0007669"/>
    <property type="project" value="TreeGrafter"/>
</dbReference>
<dbReference type="FunFam" id="1.20.1050.10:FF:000008">
    <property type="entry name" value="Glutathione S-transferase theta-1"/>
    <property type="match status" value="1"/>
</dbReference>
<dbReference type="SUPFAM" id="SSF49842">
    <property type="entry name" value="TNF-like"/>
    <property type="match status" value="1"/>
</dbReference>
<dbReference type="InterPro" id="IPR040079">
    <property type="entry name" value="Glutathione_S-Trfase"/>
</dbReference>
<evidence type="ECO:0000256" key="1">
    <source>
        <dbReference type="ARBA" id="ARBA00004496"/>
    </source>
</evidence>
<evidence type="ECO:0000259" key="8">
    <source>
        <dbReference type="PROSITE" id="PS50404"/>
    </source>
</evidence>
<dbReference type="InterPro" id="IPR040075">
    <property type="entry name" value="GST_N_Theta"/>
</dbReference>
<dbReference type="CDD" id="cd03050">
    <property type="entry name" value="GST_N_Theta"/>
    <property type="match status" value="1"/>
</dbReference>
<dbReference type="SFLD" id="SFLDG00358">
    <property type="entry name" value="Main_(cytGST)"/>
    <property type="match status" value="1"/>
</dbReference>
<dbReference type="EC" id="2.5.1.18" evidence="4"/>
<dbReference type="InterPro" id="IPR004046">
    <property type="entry name" value="GST_C"/>
</dbReference>
<gene>
    <name evidence="10" type="primary">LOC115203764</name>
</gene>
<dbReference type="GeneTree" id="ENSGT00940000163205"/>
<comment type="catalytic activity">
    <reaction evidence="7">
        <text>RX + glutathione = an S-substituted glutathione + a halide anion + H(+)</text>
        <dbReference type="Rhea" id="RHEA:16437"/>
        <dbReference type="ChEBI" id="CHEBI:15378"/>
        <dbReference type="ChEBI" id="CHEBI:16042"/>
        <dbReference type="ChEBI" id="CHEBI:17792"/>
        <dbReference type="ChEBI" id="CHEBI:57925"/>
        <dbReference type="ChEBI" id="CHEBI:90779"/>
        <dbReference type="EC" id="2.5.1.18"/>
    </reaction>
</comment>
<dbReference type="PANTHER" id="PTHR43917:SF9">
    <property type="entry name" value="GLUTATHIONE S-TRANSFERASE THETA-1"/>
    <property type="match status" value="1"/>
</dbReference>
<feature type="domain" description="GST C-terminal" evidence="9">
    <location>
        <begin position="88"/>
        <end position="224"/>
    </location>
</feature>
<evidence type="ECO:0000313" key="11">
    <source>
        <dbReference type="Proteomes" id="UP000472277"/>
    </source>
</evidence>
<dbReference type="InterPro" id="IPR036282">
    <property type="entry name" value="Glutathione-S-Trfase_C_sf"/>
</dbReference>
<dbReference type="AlphaFoldDB" id="A0A674EIV5"/>
<dbReference type="SUPFAM" id="SSF52833">
    <property type="entry name" value="Thioredoxin-like"/>
    <property type="match status" value="1"/>
</dbReference>
<dbReference type="InterPro" id="IPR010987">
    <property type="entry name" value="Glutathione-S-Trfase_C-like"/>
</dbReference>
<dbReference type="PROSITE" id="PS50404">
    <property type="entry name" value="GST_NTER"/>
    <property type="match status" value="1"/>
</dbReference>
<dbReference type="Ensembl" id="ENSSTUT00000116077.1">
    <property type="protein sequence ID" value="ENSSTUP00000108378.1"/>
    <property type="gene ID" value="ENSSTUG00000048182.1"/>
</dbReference>
<evidence type="ECO:0000256" key="2">
    <source>
        <dbReference type="ARBA" id="ARBA00009899"/>
    </source>
</evidence>
<dbReference type="Gene3D" id="2.60.120.40">
    <property type="match status" value="1"/>
</dbReference>
<dbReference type="Pfam" id="PF02798">
    <property type="entry name" value="GST_N"/>
    <property type="match status" value="1"/>
</dbReference>
<dbReference type="InterPro" id="IPR040077">
    <property type="entry name" value="GST_C_Theta"/>
</dbReference>
<evidence type="ECO:0000256" key="3">
    <source>
        <dbReference type="ARBA" id="ARBA00011738"/>
    </source>
</evidence>
<dbReference type="GO" id="GO:0004364">
    <property type="term" value="F:glutathione transferase activity"/>
    <property type="evidence" value="ECO:0007669"/>
    <property type="project" value="UniProtKB-EC"/>
</dbReference>
<feature type="domain" description="GST N-terminal" evidence="8">
    <location>
        <begin position="1"/>
        <end position="82"/>
    </location>
</feature>
<sequence>MALEMYLDLFSQPCRSVYIFAKKNNISFDFMKVSLLEGEQYGEEFGKINMIRKAPAIRDGDFCLAESIAILKYLAEKYQTSDHWYPADLQKRARVNEYLSWQHMGIRMHGSKMFWLRLLIPKIMGVEVPKDKMDGALEDLEGSLKLIEEKFIGDKPFIAGEQISLADLVAIVEIMQPVGSGLDVFEGRLKLSAWRDRVQAEIGKELFDEAHQGILASQEMVKNMDSSKMQHGESPSGAGVIPIHDLAKFLRSPSSNSSVFFKALPTKQSFAELGELEWEEERKEMDSMFLTKSRTHIQVTESGWYLVFVQVTFKLPAGKETRDLMLRLDFTYSEQTDQIASAFDTRQLLDEEQDAPLSFSVLVWVGLENRLSVLASHRALIDYERRPVSTCITIIRCSD</sequence>
<dbReference type="GO" id="GO:0005737">
    <property type="term" value="C:cytoplasm"/>
    <property type="evidence" value="ECO:0007669"/>
    <property type="project" value="UniProtKB-SubCell"/>
</dbReference>
<evidence type="ECO:0000256" key="4">
    <source>
        <dbReference type="ARBA" id="ARBA00012452"/>
    </source>
</evidence>
<dbReference type="InterPro" id="IPR008983">
    <property type="entry name" value="Tumour_necrosis_fac-like_dom"/>
</dbReference>
<dbReference type="Gene3D" id="3.40.30.10">
    <property type="entry name" value="Glutaredoxin"/>
    <property type="match status" value="1"/>
</dbReference>
<reference evidence="10" key="2">
    <citation type="submission" date="2025-09" db="UniProtKB">
        <authorList>
            <consortium name="Ensembl"/>
        </authorList>
    </citation>
    <scope>IDENTIFICATION</scope>
</reference>
<comment type="subcellular location">
    <subcellularLocation>
        <location evidence="1">Cytoplasm</location>
    </subcellularLocation>
</comment>
<dbReference type="InParanoid" id="A0A674EIV5"/>
<evidence type="ECO:0000256" key="7">
    <source>
        <dbReference type="ARBA" id="ARBA00047960"/>
    </source>
</evidence>
<dbReference type="PROSITE" id="PS50405">
    <property type="entry name" value="GST_CTER"/>
    <property type="match status" value="1"/>
</dbReference>
<protein>
    <recommendedName>
        <fullName evidence="4">glutathione transferase</fullName>
        <ecNumber evidence="4">2.5.1.18</ecNumber>
    </recommendedName>
</protein>